<dbReference type="EMBL" id="AODL01000020">
    <property type="protein sequence ID" value="EUJ43783.1"/>
    <property type="molecule type" value="Genomic_DNA"/>
</dbReference>
<dbReference type="GO" id="GO:0009432">
    <property type="term" value="P:SOS response"/>
    <property type="evidence" value="ECO:0007669"/>
    <property type="project" value="TreeGrafter"/>
</dbReference>
<dbReference type="GO" id="GO:0003887">
    <property type="term" value="F:DNA-directed DNA polymerase activity"/>
    <property type="evidence" value="ECO:0007669"/>
    <property type="project" value="TreeGrafter"/>
</dbReference>
<dbReference type="GO" id="GO:0005829">
    <property type="term" value="C:cytosol"/>
    <property type="evidence" value="ECO:0007669"/>
    <property type="project" value="TreeGrafter"/>
</dbReference>
<dbReference type="InterPro" id="IPR050116">
    <property type="entry name" value="DNA_polymerase-Y"/>
</dbReference>
<dbReference type="InterPro" id="IPR036775">
    <property type="entry name" value="DNA_pol_Y-fam_lit_finger_sf"/>
</dbReference>
<dbReference type="PANTHER" id="PTHR11076:SF35">
    <property type="entry name" value="DNA REPAIR PROTEIN HOMOLOG YOBH"/>
    <property type="match status" value="1"/>
</dbReference>
<dbReference type="GO" id="GO:0042276">
    <property type="term" value="P:error-prone translesion synthesis"/>
    <property type="evidence" value="ECO:0007669"/>
    <property type="project" value="TreeGrafter"/>
</dbReference>
<gene>
    <name evidence="2" type="ORF">PRIP_11594</name>
</gene>
<dbReference type="Gene3D" id="1.10.150.20">
    <property type="entry name" value="5' to 3' exonuclease, C-terminal subdomain"/>
    <property type="match status" value="1"/>
</dbReference>
<dbReference type="GO" id="GO:0003684">
    <property type="term" value="F:damaged DNA binding"/>
    <property type="evidence" value="ECO:0007669"/>
    <property type="project" value="InterPro"/>
</dbReference>
<keyword evidence="3" id="KW-1185">Reference proteome</keyword>
<dbReference type="PATRIC" id="fig|1265816.5.peg.2285"/>
<dbReference type="GO" id="GO:0006281">
    <property type="term" value="P:DNA repair"/>
    <property type="evidence" value="ECO:0007669"/>
    <property type="project" value="InterPro"/>
</dbReference>
<dbReference type="Gene3D" id="3.30.1490.100">
    <property type="entry name" value="DNA polymerase, Y-family, little finger domain"/>
    <property type="match status" value="1"/>
</dbReference>
<dbReference type="Proteomes" id="UP000019248">
    <property type="component" value="Unassembled WGS sequence"/>
</dbReference>
<dbReference type="InterPro" id="IPR017961">
    <property type="entry name" value="DNA_pol_Y-fam_little_finger"/>
</dbReference>
<organism evidence="2 3">
    <name type="scientific">Listeria riparia FSL S10-1204</name>
    <dbReference type="NCBI Taxonomy" id="1265816"/>
    <lineage>
        <taxon>Bacteria</taxon>
        <taxon>Bacillati</taxon>
        <taxon>Bacillota</taxon>
        <taxon>Bacilli</taxon>
        <taxon>Bacillales</taxon>
        <taxon>Listeriaceae</taxon>
        <taxon>Listeria</taxon>
    </lineage>
</organism>
<evidence type="ECO:0000313" key="3">
    <source>
        <dbReference type="Proteomes" id="UP000019248"/>
    </source>
</evidence>
<dbReference type="Pfam" id="PF11799">
    <property type="entry name" value="IMS_C"/>
    <property type="match status" value="1"/>
</dbReference>
<accession>W7DET5</accession>
<dbReference type="InterPro" id="IPR043502">
    <property type="entry name" value="DNA/RNA_pol_sf"/>
</dbReference>
<evidence type="ECO:0000313" key="2">
    <source>
        <dbReference type="EMBL" id="EUJ43783.1"/>
    </source>
</evidence>
<proteinExistence type="predicted"/>
<feature type="domain" description="DNA polymerase Y-family little finger" evidence="1">
    <location>
        <begin position="66"/>
        <end position="176"/>
    </location>
</feature>
<dbReference type="AlphaFoldDB" id="W7DET5"/>
<sequence length="229" mass="25670">MTDVVGIGHRTAARLQNIGISSIYSLAHAPVELLRKTMGVIGEQLYYHANGIDYSRLSEKYIPLTKSFGKSQILERDYRDIAEVAIVIREMAEEVAMRIRKEHAQTAVIHLSIGYSKHSIERGFSHQIKLHPTDNNKQIAEAALHLFYKYIGREAVRTIALSAGKITFKQGTQLNLFEDALQTLYQEQLERTIDNIRNRYGFKSMMRASSLLEGGTAIARAGLVGGHNG</sequence>
<evidence type="ECO:0000259" key="1">
    <source>
        <dbReference type="Pfam" id="PF11799"/>
    </source>
</evidence>
<protein>
    <submittedName>
        <fullName evidence="2">Putative UV-damage repair protein uvrX</fullName>
    </submittedName>
</protein>
<dbReference type="SUPFAM" id="SSF56672">
    <property type="entry name" value="DNA/RNA polymerases"/>
    <property type="match status" value="1"/>
</dbReference>
<reference evidence="2 3" key="1">
    <citation type="journal article" date="2014" name="Int. J. Syst. Evol. Microbiol.">
        <title>Listeria floridensis sp. nov., Listeria aquatica sp. nov., Listeria cornellensis sp. nov., Listeria riparia sp. nov. and Listeria grandensis sp. nov., from agricultural and natural environments.</title>
        <authorList>
            <person name="den Bakker H.C."/>
            <person name="Warchocki S."/>
            <person name="Wright E.M."/>
            <person name="Allred A.F."/>
            <person name="Ahlstrom C."/>
            <person name="Manuel C.S."/>
            <person name="Stasiewicz M.J."/>
            <person name="Burrell A."/>
            <person name="Roof S."/>
            <person name="Strawn L."/>
            <person name="Fortes E.D."/>
            <person name="Nightingale K.K."/>
            <person name="Kephart D."/>
            <person name="Wiedmann M."/>
        </authorList>
    </citation>
    <scope>NUCLEOTIDE SEQUENCE [LARGE SCALE GENOMIC DNA]</scope>
    <source>
        <strain evidence="2 3">FSL S10-1204</strain>
    </source>
</reference>
<name>W7DET5_9LIST</name>
<comment type="caution">
    <text evidence="2">The sequence shown here is derived from an EMBL/GenBank/DDBJ whole genome shotgun (WGS) entry which is preliminary data.</text>
</comment>
<dbReference type="SUPFAM" id="SSF100879">
    <property type="entry name" value="Lesion bypass DNA polymerase (Y-family), little finger domain"/>
    <property type="match status" value="1"/>
</dbReference>
<dbReference type="PANTHER" id="PTHR11076">
    <property type="entry name" value="DNA REPAIR POLYMERASE UMUC / TRANSFERASE FAMILY MEMBER"/>
    <property type="match status" value="1"/>
</dbReference>